<keyword evidence="2" id="KW-0418">Kinase</keyword>
<evidence type="ECO:0000313" key="3">
    <source>
        <dbReference type="Proteomes" id="UP000234681"/>
    </source>
</evidence>
<name>A6JR34_RAT</name>
<accession>A6JR34</accession>
<proteinExistence type="predicted"/>
<evidence type="ECO:0000256" key="1">
    <source>
        <dbReference type="SAM" id="MobiDB-lite"/>
    </source>
</evidence>
<protein>
    <submittedName>
        <fullName evidence="2">Deoxythymidylate kinase (Predicted), isoform CRA_e</fullName>
    </submittedName>
</protein>
<reference evidence="2 3" key="1">
    <citation type="submission" date="2005-09" db="EMBL/GenBank/DDBJ databases">
        <authorList>
            <person name="Mural R.J."/>
            <person name="Li P.W."/>
            <person name="Adams M.D."/>
            <person name="Amanatides P.G."/>
            <person name="Baden-Tillson H."/>
            <person name="Barnstead M."/>
            <person name="Chin S.H."/>
            <person name="Dew I."/>
            <person name="Evans C.A."/>
            <person name="Ferriera S."/>
            <person name="Flanigan M."/>
            <person name="Fosler C."/>
            <person name="Glodek A."/>
            <person name="Gu Z."/>
            <person name="Holt R.A."/>
            <person name="Jennings D."/>
            <person name="Kraft C.L."/>
            <person name="Lu F."/>
            <person name="Nguyen T."/>
            <person name="Nusskern D.R."/>
            <person name="Pfannkoch C.M."/>
            <person name="Sitter C."/>
            <person name="Sutton G.G."/>
            <person name="Venter J.C."/>
            <person name="Wang Z."/>
            <person name="Woodage T."/>
            <person name="Zheng X.H."/>
            <person name="Zhong F."/>
        </authorList>
    </citation>
    <scope>NUCLEOTIDE SEQUENCE [LARGE SCALE GENOMIC DNA]</scope>
    <source>
        <strain>BN</strain>
        <strain evidence="3">Sprague-Dawley</strain>
    </source>
</reference>
<gene>
    <name evidence="2" type="primary">Dtymk_predicted</name>
    <name evidence="2" type="ORF">rCG_55506</name>
</gene>
<dbReference type="AlphaFoldDB" id="A6JR34"/>
<sequence>MLPKALRMSMKKSVRSQRTPSKMLHRGHWRSYGNKSELPLPMLFSGSPTSALSSGSLGERRRLASQHCSAGASSWQKGSVRLHTQLVWVIMDKLYNISLCLLLARNVLLLF</sequence>
<dbReference type="EMBL" id="CH473997">
    <property type="protein sequence ID" value="EDL91903.1"/>
    <property type="molecule type" value="Genomic_DNA"/>
</dbReference>
<evidence type="ECO:0000313" key="2">
    <source>
        <dbReference type="EMBL" id="EDL91903.1"/>
    </source>
</evidence>
<feature type="region of interest" description="Disordered" evidence="1">
    <location>
        <begin position="1"/>
        <end position="27"/>
    </location>
</feature>
<keyword evidence="2" id="KW-0808">Transferase</keyword>
<dbReference type="GO" id="GO:0016301">
    <property type="term" value="F:kinase activity"/>
    <property type="evidence" value="ECO:0007669"/>
    <property type="project" value="UniProtKB-KW"/>
</dbReference>
<dbReference type="Proteomes" id="UP000234681">
    <property type="component" value="Chromosome 9"/>
</dbReference>
<organism evidence="2 3">
    <name type="scientific">Rattus norvegicus</name>
    <name type="common">Rat</name>
    <dbReference type="NCBI Taxonomy" id="10116"/>
    <lineage>
        <taxon>Eukaryota</taxon>
        <taxon>Metazoa</taxon>
        <taxon>Chordata</taxon>
        <taxon>Craniata</taxon>
        <taxon>Vertebrata</taxon>
        <taxon>Euteleostomi</taxon>
        <taxon>Mammalia</taxon>
        <taxon>Eutheria</taxon>
        <taxon>Euarchontoglires</taxon>
        <taxon>Glires</taxon>
        <taxon>Rodentia</taxon>
        <taxon>Myomorpha</taxon>
        <taxon>Muroidea</taxon>
        <taxon>Muridae</taxon>
        <taxon>Murinae</taxon>
        <taxon>Rattus</taxon>
    </lineage>
</organism>